<organism evidence="1 2">
    <name type="scientific">Kineosporia corallincola</name>
    <dbReference type="NCBI Taxonomy" id="2835133"/>
    <lineage>
        <taxon>Bacteria</taxon>
        <taxon>Bacillati</taxon>
        <taxon>Actinomycetota</taxon>
        <taxon>Actinomycetes</taxon>
        <taxon>Kineosporiales</taxon>
        <taxon>Kineosporiaceae</taxon>
        <taxon>Kineosporia</taxon>
    </lineage>
</organism>
<dbReference type="RefSeq" id="WP_214158137.1">
    <property type="nucleotide sequence ID" value="NZ_JAHBAY010000010.1"/>
</dbReference>
<reference evidence="1 2" key="1">
    <citation type="submission" date="2021-05" db="EMBL/GenBank/DDBJ databases">
        <title>Kineosporia and Streptomyces sp. nov. two new marine actinobacteria isolated from Coral.</title>
        <authorList>
            <person name="Buangrab K."/>
            <person name="Sutthacheep M."/>
            <person name="Yeemin T."/>
            <person name="Harunari E."/>
            <person name="Igarashi Y."/>
            <person name="Kanchanasin P."/>
            <person name="Tanasupawat S."/>
            <person name="Phongsopitanun W."/>
        </authorList>
    </citation>
    <scope>NUCLEOTIDE SEQUENCE [LARGE SCALE GENOMIC DNA]</scope>
    <source>
        <strain evidence="1 2">J2-2</strain>
    </source>
</reference>
<evidence type="ECO:0000313" key="1">
    <source>
        <dbReference type="EMBL" id="MBT0771766.1"/>
    </source>
</evidence>
<name>A0ABS5TKZ3_9ACTN</name>
<dbReference type="Proteomes" id="UP001197247">
    <property type="component" value="Unassembled WGS sequence"/>
</dbReference>
<proteinExistence type="predicted"/>
<keyword evidence="2" id="KW-1185">Reference proteome</keyword>
<accession>A0ABS5TKZ3</accession>
<gene>
    <name evidence="1" type="ORF">KIH74_22690</name>
</gene>
<protein>
    <submittedName>
        <fullName evidence="1">Uncharacterized protein</fullName>
    </submittedName>
</protein>
<sequence>MYGETLAELQQAETNVRAAAEDAETNGRTEHARRMHIRLNAIRAEIRKMGGN</sequence>
<evidence type="ECO:0000313" key="2">
    <source>
        <dbReference type="Proteomes" id="UP001197247"/>
    </source>
</evidence>
<comment type="caution">
    <text evidence="1">The sequence shown here is derived from an EMBL/GenBank/DDBJ whole genome shotgun (WGS) entry which is preliminary data.</text>
</comment>
<dbReference type="EMBL" id="JAHBAY010000010">
    <property type="protein sequence ID" value="MBT0771766.1"/>
    <property type="molecule type" value="Genomic_DNA"/>
</dbReference>